<comment type="caution">
    <text evidence="2">The sequence shown here is derived from an EMBL/GenBank/DDBJ whole genome shotgun (WGS) entry which is preliminary data.</text>
</comment>
<protein>
    <submittedName>
        <fullName evidence="2">Uncharacterized protein</fullName>
    </submittedName>
</protein>
<dbReference type="AlphaFoldDB" id="A0A8X6T098"/>
<dbReference type="EMBL" id="BMAU01021345">
    <property type="protein sequence ID" value="GFY17571.1"/>
    <property type="molecule type" value="Genomic_DNA"/>
</dbReference>
<accession>A0A8X6T098</accession>
<organism evidence="2 3">
    <name type="scientific">Trichonephila clavipes</name>
    <name type="common">Golden silk orbweaver</name>
    <name type="synonym">Nephila clavipes</name>
    <dbReference type="NCBI Taxonomy" id="2585209"/>
    <lineage>
        <taxon>Eukaryota</taxon>
        <taxon>Metazoa</taxon>
        <taxon>Ecdysozoa</taxon>
        <taxon>Arthropoda</taxon>
        <taxon>Chelicerata</taxon>
        <taxon>Arachnida</taxon>
        <taxon>Araneae</taxon>
        <taxon>Araneomorphae</taxon>
        <taxon>Entelegynae</taxon>
        <taxon>Araneoidea</taxon>
        <taxon>Nephilidae</taxon>
        <taxon>Trichonephila</taxon>
    </lineage>
</organism>
<feature type="region of interest" description="Disordered" evidence="1">
    <location>
        <begin position="1"/>
        <end position="20"/>
    </location>
</feature>
<sequence>MTNFEEGEHPAGGSGSYKLSSSSTILTRTLVARWIFRVPHSPKALYIKKHPCLLRDSNPGPTAQQSASLTTIPDGRHILGGVDWDFYVLWKLFSLIRLMAVVTIVLESKPEEFVDDALIYAKSLFEELEISFEPPRRIRRKQIFGDGSKDVQLSYEDDLRRIMFSSLDRVTAEIREKVQQLQYLTKICFLRPEVILSTGELNLDQTPQDINKDKFQFQSVRLQAFVATTAPDFKNDSLGPAVWVC</sequence>
<reference evidence="2" key="1">
    <citation type="submission" date="2020-08" db="EMBL/GenBank/DDBJ databases">
        <title>Multicomponent nature underlies the extraordinary mechanical properties of spider dragline silk.</title>
        <authorList>
            <person name="Kono N."/>
            <person name="Nakamura H."/>
            <person name="Mori M."/>
            <person name="Yoshida Y."/>
            <person name="Ohtoshi R."/>
            <person name="Malay A.D."/>
            <person name="Moran D.A.P."/>
            <person name="Tomita M."/>
            <person name="Numata K."/>
            <person name="Arakawa K."/>
        </authorList>
    </citation>
    <scope>NUCLEOTIDE SEQUENCE</scope>
</reference>
<gene>
    <name evidence="2" type="primary">NCL1_57192</name>
    <name evidence="2" type="ORF">TNCV_3519261</name>
</gene>
<evidence type="ECO:0000256" key="1">
    <source>
        <dbReference type="SAM" id="MobiDB-lite"/>
    </source>
</evidence>
<proteinExistence type="predicted"/>
<evidence type="ECO:0000313" key="3">
    <source>
        <dbReference type="Proteomes" id="UP000887159"/>
    </source>
</evidence>
<name>A0A8X6T098_TRICX</name>
<keyword evidence="3" id="KW-1185">Reference proteome</keyword>
<dbReference type="Proteomes" id="UP000887159">
    <property type="component" value="Unassembled WGS sequence"/>
</dbReference>
<evidence type="ECO:0000313" key="2">
    <source>
        <dbReference type="EMBL" id="GFY17571.1"/>
    </source>
</evidence>